<dbReference type="Pfam" id="PF00126">
    <property type="entry name" value="HTH_1"/>
    <property type="match status" value="1"/>
</dbReference>
<dbReference type="EMBL" id="WHJH01000012">
    <property type="protein sequence ID" value="NHZ89814.1"/>
    <property type="molecule type" value="Genomic_DNA"/>
</dbReference>
<dbReference type="PANTHER" id="PTHR30118:SF15">
    <property type="entry name" value="TRANSCRIPTIONAL REGULATORY PROTEIN"/>
    <property type="match status" value="1"/>
</dbReference>
<dbReference type="Gene3D" id="1.10.10.10">
    <property type="entry name" value="Winged helix-like DNA-binding domain superfamily/Winged helix DNA-binding domain"/>
    <property type="match status" value="1"/>
</dbReference>
<comment type="caution">
    <text evidence="7">The sequence shown here is derived from an EMBL/GenBank/DDBJ whole genome shotgun (WGS) entry which is preliminary data.</text>
</comment>
<keyword evidence="2" id="KW-0805">Transcription regulation</keyword>
<dbReference type="PROSITE" id="PS50931">
    <property type="entry name" value="HTH_LYSR"/>
    <property type="match status" value="1"/>
</dbReference>
<dbReference type="InterPro" id="IPR000847">
    <property type="entry name" value="LysR_HTH_N"/>
</dbReference>
<reference evidence="7 8" key="1">
    <citation type="submission" date="2019-10" db="EMBL/GenBank/DDBJ databases">
        <title>Taxonomy of Antarctic Massilia spp.: description of Massilia rubra sp. nov., Massilia aquatica sp. nov., Massilia mucilaginosa sp. nov., Massilia frigida sp. nov. isolated from streams, lakes and regoliths.</title>
        <authorList>
            <person name="Holochova P."/>
            <person name="Sedlacek I."/>
            <person name="Kralova S."/>
            <person name="Maslanova I."/>
            <person name="Busse H.-J."/>
            <person name="Stankova E."/>
            <person name="Vrbovska V."/>
            <person name="Kovarovic V."/>
            <person name="Bartak M."/>
            <person name="Svec P."/>
            <person name="Pantucek R."/>
        </authorList>
    </citation>
    <scope>NUCLEOTIDE SEQUENCE [LARGE SCALE GENOMIC DNA]</scope>
    <source>
        <strain evidence="7 8">CCM 8733</strain>
    </source>
</reference>
<dbReference type="PRINTS" id="PR00039">
    <property type="entry name" value="HTHLYSR"/>
</dbReference>
<feature type="compositionally biased region" description="Low complexity" evidence="5">
    <location>
        <begin position="68"/>
        <end position="79"/>
    </location>
</feature>
<dbReference type="Proteomes" id="UP000609726">
    <property type="component" value="Unassembled WGS sequence"/>
</dbReference>
<evidence type="ECO:0000256" key="5">
    <source>
        <dbReference type="SAM" id="MobiDB-lite"/>
    </source>
</evidence>
<keyword evidence="4" id="KW-0804">Transcription</keyword>
<feature type="domain" description="HTH lysR-type" evidence="6">
    <location>
        <begin position="7"/>
        <end position="64"/>
    </location>
</feature>
<evidence type="ECO:0000313" key="7">
    <source>
        <dbReference type="EMBL" id="NHZ89814.1"/>
    </source>
</evidence>
<dbReference type="InterPro" id="IPR036390">
    <property type="entry name" value="WH_DNA-bd_sf"/>
</dbReference>
<keyword evidence="8" id="KW-1185">Reference proteome</keyword>
<accession>A0ABX0NSD0</accession>
<feature type="region of interest" description="Disordered" evidence="5">
    <location>
        <begin position="60"/>
        <end position="79"/>
    </location>
</feature>
<keyword evidence="3" id="KW-0238">DNA-binding</keyword>
<evidence type="ECO:0000259" key="6">
    <source>
        <dbReference type="PROSITE" id="PS50931"/>
    </source>
</evidence>
<dbReference type="InterPro" id="IPR050389">
    <property type="entry name" value="LysR-type_TF"/>
</dbReference>
<dbReference type="SUPFAM" id="SSF46785">
    <property type="entry name" value="Winged helix' DNA-binding domain"/>
    <property type="match status" value="1"/>
</dbReference>
<comment type="similarity">
    <text evidence="1">Belongs to the LysR transcriptional regulatory family.</text>
</comment>
<organism evidence="7 8">
    <name type="scientific">Massilia mucilaginosa</name>
    <dbReference type="NCBI Taxonomy" id="2609282"/>
    <lineage>
        <taxon>Bacteria</taxon>
        <taxon>Pseudomonadati</taxon>
        <taxon>Pseudomonadota</taxon>
        <taxon>Betaproteobacteria</taxon>
        <taxon>Burkholderiales</taxon>
        <taxon>Oxalobacteraceae</taxon>
        <taxon>Telluria group</taxon>
        <taxon>Massilia</taxon>
    </lineage>
</organism>
<evidence type="ECO:0000256" key="2">
    <source>
        <dbReference type="ARBA" id="ARBA00023015"/>
    </source>
</evidence>
<evidence type="ECO:0000256" key="3">
    <source>
        <dbReference type="ARBA" id="ARBA00023125"/>
    </source>
</evidence>
<evidence type="ECO:0000256" key="4">
    <source>
        <dbReference type="ARBA" id="ARBA00023163"/>
    </source>
</evidence>
<gene>
    <name evidence="7" type="ORF">F2P45_12435</name>
</gene>
<protein>
    <submittedName>
        <fullName evidence="7">LysR family transcriptional regulator</fullName>
    </submittedName>
</protein>
<dbReference type="InterPro" id="IPR036388">
    <property type="entry name" value="WH-like_DNA-bd_sf"/>
</dbReference>
<proteinExistence type="inferred from homology"/>
<evidence type="ECO:0000313" key="8">
    <source>
        <dbReference type="Proteomes" id="UP000609726"/>
    </source>
</evidence>
<sequence length="79" mass="8512">MPNLRQLDPNLRKALDALLDERNVTRAAARLKLTQPAMSGMLTRLRESVDDPLLVRARQRLGGGGAAPAGRATRRPGAA</sequence>
<evidence type="ECO:0000256" key="1">
    <source>
        <dbReference type="ARBA" id="ARBA00009437"/>
    </source>
</evidence>
<name>A0ABX0NSD0_9BURK</name>
<dbReference type="PANTHER" id="PTHR30118">
    <property type="entry name" value="HTH-TYPE TRANSCRIPTIONAL REGULATOR LEUO-RELATED"/>
    <property type="match status" value="1"/>
</dbReference>